<keyword evidence="5" id="KW-0479">Metal-binding</keyword>
<dbReference type="Gene3D" id="3.30.40.10">
    <property type="entry name" value="Zinc/RING finger domain, C3HC4 (zinc finger)"/>
    <property type="match status" value="1"/>
</dbReference>
<dbReference type="PANTHER" id="PTHR46913:SF21">
    <property type="entry name" value="RING-TYPE E3 UBIQUITIN TRANSFERASE"/>
    <property type="match status" value="1"/>
</dbReference>
<evidence type="ECO:0000256" key="8">
    <source>
        <dbReference type="ARBA" id="ARBA00022833"/>
    </source>
</evidence>
<sequence length="266" mass="29333">MVVAVAVLFGVVLFILCIHIYAKWFWRNHTPIVRGRGAHSASFPWRTRRRRRRRGQMNFLRGRGRGEGYNQDDDSNNFPPYLLDGFGLDKTALELLPTFVYTAAEMKSTVLLECAVCLEEFEEKERGRLLPRCNHCFHLDCIDMWFLSHSTCPLCRTSTHLQQNAQSATDAALALGTQQQGFAGSVSSIHASSVPVEMAARNPVVIAEEADTSSSTGMALLASLKRLLSRGRIVTPSIAPPPIDLEQGATAGPSHLPPSLERTTAA</sequence>
<dbReference type="InterPro" id="IPR044600">
    <property type="entry name" value="ATL1/ATL16-like"/>
</dbReference>
<evidence type="ECO:0000256" key="7">
    <source>
        <dbReference type="ARBA" id="ARBA00022786"/>
    </source>
</evidence>
<accession>A0ABP0W0T6</accession>
<dbReference type="EC" id="2.3.2.27" evidence="3"/>
<dbReference type="EMBL" id="OZ020107">
    <property type="protein sequence ID" value="CAK9259816.1"/>
    <property type="molecule type" value="Genomic_DNA"/>
</dbReference>
<dbReference type="SUPFAM" id="SSF57850">
    <property type="entry name" value="RING/U-box"/>
    <property type="match status" value="1"/>
</dbReference>
<evidence type="ECO:0000256" key="9">
    <source>
        <dbReference type="PROSITE-ProRule" id="PRU00175"/>
    </source>
</evidence>
<evidence type="ECO:0000256" key="10">
    <source>
        <dbReference type="SAM" id="MobiDB-lite"/>
    </source>
</evidence>
<dbReference type="CDD" id="cd16461">
    <property type="entry name" value="RING-H2_EL5-like"/>
    <property type="match status" value="1"/>
</dbReference>
<dbReference type="SMART" id="SM00184">
    <property type="entry name" value="RING"/>
    <property type="match status" value="1"/>
</dbReference>
<evidence type="ECO:0000256" key="6">
    <source>
        <dbReference type="ARBA" id="ARBA00022771"/>
    </source>
</evidence>
<evidence type="ECO:0000256" key="4">
    <source>
        <dbReference type="ARBA" id="ARBA00022679"/>
    </source>
</evidence>
<reference evidence="12" key="1">
    <citation type="submission" date="2024-02" db="EMBL/GenBank/DDBJ databases">
        <authorList>
            <consortium name="ELIXIR-Norway"/>
            <consortium name="Elixir Norway"/>
        </authorList>
    </citation>
    <scope>NUCLEOTIDE SEQUENCE</scope>
</reference>
<dbReference type="InterPro" id="IPR001841">
    <property type="entry name" value="Znf_RING"/>
</dbReference>
<protein>
    <recommendedName>
        <fullName evidence="3">RING-type E3 ubiquitin transferase</fullName>
        <ecNumber evidence="3">2.3.2.27</ecNumber>
    </recommendedName>
</protein>
<evidence type="ECO:0000256" key="2">
    <source>
        <dbReference type="ARBA" id="ARBA00004906"/>
    </source>
</evidence>
<proteinExistence type="predicted"/>
<keyword evidence="6 9" id="KW-0863">Zinc-finger</keyword>
<name>A0ABP0W0T6_9BRYO</name>
<organism evidence="12 13">
    <name type="scientific">Sphagnum jensenii</name>
    <dbReference type="NCBI Taxonomy" id="128206"/>
    <lineage>
        <taxon>Eukaryota</taxon>
        <taxon>Viridiplantae</taxon>
        <taxon>Streptophyta</taxon>
        <taxon>Embryophyta</taxon>
        <taxon>Bryophyta</taxon>
        <taxon>Sphagnophytina</taxon>
        <taxon>Sphagnopsida</taxon>
        <taxon>Sphagnales</taxon>
        <taxon>Sphagnaceae</taxon>
        <taxon>Sphagnum</taxon>
    </lineage>
</organism>
<evidence type="ECO:0000256" key="3">
    <source>
        <dbReference type="ARBA" id="ARBA00012483"/>
    </source>
</evidence>
<feature type="region of interest" description="Disordered" evidence="10">
    <location>
        <begin position="238"/>
        <end position="266"/>
    </location>
</feature>
<evidence type="ECO:0000313" key="12">
    <source>
        <dbReference type="EMBL" id="CAK9259816.1"/>
    </source>
</evidence>
<dbReference type="InterPro" id="IPR013083">
    <property type="entry name" value="Znf_RING/FYVE/PHD"/>
</dbReference>
<evidence type="ECO:0000259" key="11">
    <source>
        <dbReference type="PROSITE" id="PS50089"/>
    </source>
</evidence>
<evidence type="ECO:0000256" key="1">
    <source>
        <dbReference type="ARBA" id="ARBA00000900"/>
    </source>
</evidence>
<evidence type="ECO:0000313" key="13">
    <source>
        <dbReference type="Proteomes" id="UP001497444"/>
    </source>
</evidence>
<dbReference type="PROSITE" id="PS50089">
    <property type="entry name" value="ZF_RING_2"/>
    <property type="match status" value="1"/>
</dbReference>
<gene>
    <name evidence="12" type="ORF">CSSPJE1EN1_LOCUS5294</name>
</gene>
<dbReference type="Proteomes" id="UP001497444">
    <property type="component" value="Chromosome 12"/>
</dbReference>
<dbReference type="Pfam" id="PF13639">
    <property type="entry name" value="zf-RING_2"/>
    <property type="match status" value="1"/>
</dbReference>
<comment type="catalytic activity">
    <reaction evidence="1">
        <text>S-ubiquitinyl-[E2 ubiquitin-conjugating enzyme]-L-cysteine + [acceptor protein]-L-lysine = [E2 ubiquitin-conjugating enzyme]-L-cysteine + N(6)-ubiquitinyl-[acceptor protein]-L-lysine.</text>
        <dbReference type="EC" id="2.3.2.27"/>
    </reaction>
</comment>
<keyword evidence="13" id="KW-1185">Reference proteome</keyword>
<keyword evidence="4" id="KW-0808">Transferase</keyword>
<keyword evidence="8" id="KW-0862">Zinc</keyword>
<feature type="domain" description="RING-type" evidence="11">
    <location>
        <begin position="114"/>
        <end position="156"/>
    </location>
</feature>
<evidence type="ECO:0000256" key="5">
    <source>
        <dbReference type="ARBA" id="ARBA00022723"/>
    </source>
</evidence>
<dbReference type="PANTHER" id="PTHR46913">
    <property type="entry name" value="RING-H2 FINGER PROTEIN ATL16"/>
    <property type="match status" value="1"/>
</dbReference>
<comment type="pathway">
    <text evidence="2">Protein modification; protein ubiquitination.</text>
</comment>
<keyword evidence="7" id="KW-0833">Ubl conjugation pathway</keyword>